<dbReference type="Proteomes" id="UP001597478">
    <property type="component" value="Unassembled WGS sequence"/>
</dbReference>
<feature type="transmembrane region" description="Helical" evidence="1">
    <location>
        <begin position="100"/>
        <end position="120"/>
    </location>
</feature>
<keyword evidence="1" id="KW-1133">Transmembrane helix</keyword>
<keyword evidence="3" id="KW-1185">Reference proteome</keyword>
<keyword evidence="1" id="KW-0812">Transmembrane</keyword>
<comment type="caution">
    <text evidence="2">The sequence shown here is derived from an EMBL/GenBank/DDBJ whole genome shotgun (WGS) entry which is preliminary data.</text>
</comment>
<reference evidence="3" key="1">
    <citation type="journal article" date="2019" name="Int. J. Syst. Evol. Microbiol.">
        <title>The Global Catalogue of Microorganisms (GCM) 10K type strain sequencing project: providing services to taxonomists for standard genome sequencing and annotation.</title>
        <authorList>
            <consortium name="The Broad Institute Genomics Platform"/>
            <consortium name="The Broad Institute Genome Sequencing Center for Infectious Disease"/>
            <person name="Wu L."/>
            <person name="Ma J."/>
        </authorList>
    </citation>
    <scope>NUCLEOTIDE SEQUENCE [LARGE SCALE GENOMIC DNA]</scope>
    <source>
        <strain evidence="3">IBRC-M 10906</strain>
    </source>
</reference>
<dbReference type="RefSeq" id="WP_377390655.1">
    <property type="nucleotide sequence ID" value="NZ_JBHSAN010000024.1"/>
</dbReference>
<name>A0ABW5WCP5_9PSEU</name>
<protein>
    <submittedName>
        <fullName evidence="2">Uncharacterized protein</fullName>
    </submittedName>
</protein>
<accession>A0ABW5WCP5</accession>
<feature type="transmembrane region" description="Helical" evidence="1">
    <location>
        <begin position="224"/>
        <end position="242"/>
    </location>
</feature>
<dbReference type="EMBL" id="JBHUOF010000021">
    <property type="protein sequence ID" value="MFD2800840.1"/>
    <property type="molecule type" value="Genomic_DNA"/>
</dbReference>
<sequence length="586" mass="58960">MDHGTHVSTGSAGADGLALAIRLLLLSSTALVGGAGLARPLTGAVSRAAGLVVAVAAAVSAALAVTSVVVLGVNVVGGVVHALLTVAVAALVARPSVVRWPASALVLLVVLETAHGRSGLEFMLDVVFVAGATTWFGIALAATGVGGWRSETVRPGPLVLALGVVLTLAGVVHLVVAAPGFDRRLYTTAAGLTALVVVVLPLVVTVVVAVSLRRRTTVVQGYRYGAVGMVACFLAWTAGAAIPEPPELPMPGVPLLATASLAGHDVPILVSPHRPGRNLVHVPASAGDGVSVGVEGDDSVPAVLRAGAQGAWAEVHLPPGRSDLVVRHGAAETTVEVDTGTGAGPASAVGSDGPECASAALGGLVAGAREVLATCPADALSEPDADALRKLVGYLAGRGVPAITLAADTSARGRQAAEVIRAAAGESRLPVTEEQRQDAALVVVSGWSGASTTLTRAAAAQREEPAYGYGVHLAPWLLTGPLASTVATSSVPLRFDPRAEPAVTFTVSLGNAFGGERPSVDGYRRWLAARGQQADEDVRLFATAQVNVMPMSPDMPHAPGMAGIGEGAGHWIEHGTVIPVSLPLQP</sequence>
<keyword evidence="1" id="KW-0472">Membrane</keyword>
<feature type="transmembrane region" description="Helical" evidence="1">
    <location>
        <begin position="75"/>
        <end position="93"/>
    </location>
</feature>
<evidence type="ECO:0000313" key="2">
    <source>
        <dbReference type="EMBL" id="MFD2800840.1"/>
    </source>
</evidence>
<gene>
    <name evidence="2" type="ORF">ACFS2C_15720</name>
</gene>
<feature type="transmembrane region" description="Helical" evidence="1">
    <location>
        <begin position="17"/>
        <end position="37"/>
    </location>
</feature>
<feature type="transmembrane region" description="Helical" evidence="1">
    <location>
        <begin position="190"/>
        <end position="212"/>
    </location>
</feature>
<feature type="transmembrane region" description="Helical" evidence="1">
    <location>
        <begin position="49"/>
        <end position="69"/>
    </location>
</feature>
<evidence type="ECO:0000256" key="1">
    <source>
        <dbReference type="SAM" id="Phobius"/>
    </source>
</evidence>
<feature type="transmembrane region" description="Helical" evidence="1">
    <location>
        <begin position="126"/>
        <end position="146"/>
    </location>
</feature>
<feature type="transmembrane region" description="Helical" evidence="1">
    <location>
        <begin position="158"/>
        <end position="178"/>
    </location>
</feature>
<proteinExistence type="predicted"/>
<evidence type="ECO:0000313" key="3">
    <source>
        <dbReference type="Proteomes" id="UP001597478"/>
    </source>
</evidence>
<organism evidence="2 3">
    <name type="scientific">Prauserella oleivorans</name>
    <dbReference type="NCBI Taxonomy" id="1478153"/>
    <lineage>
        <taxon>Bacteria</taxon>
        <taxon>Bacillati</taxon>
        <taxon>Actinomycetota</taxon>
        <taxon>Actinomycetes</taxon>
        <taxon>Pseudonocardiales</taxon>
        <taxon>Pseudonocardiaceae</taxon>
        <taxon>Prauserella</taxon>
    </lineage>
</organism>